<dbReference type="InterPro" id="IPR027417">
    <property type="entry name" value="P-loop_NTPase"/>
</dbReference>
<dbReference type="InterPro" id="IPR001650">
    <property type="entry name" value="Helicase_C-like"/>
</dbReference>
<evidence type="ECO:0000259" key="5">
    <source>
        <dbReference type="PROSITE" id="PS51196"/>
    </source>
</evidence>
<evidence type="ECO:0000313" key="7">
    <source>
        <dbReference type="Proteomes" id="UP000000305"/>
    </source>
</evidence>
<keyword evidence="7" id="KW-1185">Reference proteome</keyword>
<dbReference type="InterPro" id="IPR000185">
    <property type="entry name" value="SecA"/>
</dbReference>
<dbReference type="InterPro" id="IPR011115">
    <property type="entry name" value="SecA_DEAD"/>
</dbReference>
<reference evidence="6 7" key="1">
    <citation type="journal article" date="2011" name="Science">
        <title>The ecoresponsive genome of Daphnia pulex.</title>
        <authorList>
            <person name="Colbourne J.K."/>
            <person name="Pfrender M.E."/>
            <person name="Gilbert D."/>
            <person name="Thomas W.K."/>
            <person name="Tucker A."/>
            <person name="Oakley T.H."/>
            <person name="Tokishita S."/>
            <person name="Aerts A."/>
            <person name="Arnold G.J."/>
            <person name="Basu M.K."/>
            <person name="Bauer D.J."/>
            <person name="Caceres C.E."/>
            <person name="Carmel L."/>
            <person name="Casola C."/>
            <person name="Choi J.H."/>
            <person name="Detter J.C."/>
            <person name="Dong Q."/>
            <person name="Dusheyko S."/>
            <person name="Eads B.D."/>
            <person name="Frohlich T."/>
            <person name="Geiler-Samerotte K.A."/>
            <person name="Gerlach D."/>
            <person name="Hatcher P."/>
            <person name="Jogdeo S."/>
            <person name="Krijgsveld J."/>
            <person name="Kriventseva E.V."/>
            <person name="Kultz D."/>
            <person name="Laforsch C."/>
            <person name="Lindquist E."/>
            <person name="Lopez J."/>
            <person name="Manak J.R."/>
            <person name="Muller J."/>
            <person name="Pangilinan J."/>
            <person name="Patwardhan R.P."/>
            <person name="Pitluck S."/>
            <person name="Pritham E.J."/>
            <person name="Rechtsteiner A."/>
            <person name="Rho M."/>
            <person name="Rogozin I.B."/>
            <person name="Sakarya O."/>
            <person name="Salamov A."/>
            <person name="Schaack S."/>
            <person name="Shapiro H."/>
            <person name="Shiga Y."/>
            <person name="Skalitzky C."/>
            <person name="Smith Z."/>
            <person name="Souvorov A."/>
            <person name="Sung W."/>
            <person name="Tang Z."/>
            <person name="Tsuchiya D."/>
            <person name="Tu H."/>
            <person name="Vos H."/>
            <person name="Wang M."/>
            <person name="Wolf Y.I."/>
            <person name="Yamagata H."/>
            <person name="Yamada T."/>
            <person name="Ye Y."/>
            <person name="Shaw J.R."/>
            <person name="Andrews J."/>
            <person name="Crease T.J."/>
            <person name="Tang H."/>
            <person name="Lucas S.M."/>
            <person name="Robertson H.M."/>
            <person name="Bork P."/>
            <person name="Koonin E.V."/>
            <person name="Zdobnov E.M."/>
            <person name="Grigoriev I.V."/>
            <person name="Lynch M."/>
            <person name="Boore J.L."/>
        </authorList>
    </citation>
    <scope>NUCLEOTIDE SEQUENCE [LARGE SCALE GENOMIC DNA]</scope>
</reference>
<dbReference type="Proteomes" id="UP000000305">
    <property type="component" value="Unassembled WGS sequence"/>
</dbReference>
<dbReference type="SMART" id="SM00957">
    <property type="entry name" value="SecA_DEAD"/>
    <property type="match status" value="1"/>
</dbReference>
<keyword evidence="2" id="KW-0653">Protein transport</keyword>
<name>E9GVN0_DAPPU</name>
<evidence type="ECO:0000256" key="2">
    <source>
        <dbReference type="ARBA" id="ARBA00022927"/>
    </source>
</evidence>
<gene>
    <name evidence="6" type="ORF">DAPPUDRAFT_55061</name>
</gene>
<dbReference type="InParanoid" id="E9GVN0"/>
<dbReference type="FunFam" id="3.40.50.300:FF:003110">
    <property type="entry name" value="Uncharacterized protein"/>
    <property type="match status" value="1"/>
</dbReference>
<dbReference type="GO" id="GO:0006605">
    <property type="term" value="P:protein targeting"/>
    <property type="evidence" value="ECO:0007669"/>
    <property type="project" value="InterPro"/>
</dbReference>
<dbReference type="AlphaFoldDB" id="E9GVN0"/>
<evidence type="ECO:0000256" key="3">
    <source>
        <dbReference type="ARBA" id="ARBA00023010"/>
    </source>
</evidence>
<protein>
    <submittedName>
        <fullName evidence="6">Uncharacterized protein</fullName>
    </submittedName>
</protein>
<dbReference type="OrthoDB" id="10067052at2759"/>
<dbReference type="GO" id="GO:0017038">
    <property type="term" value="P:protein import"/>
    <property type="evidence" value="ECO:0007669"/>
    <property type="project" value="InterPro"/>
</dbReference>
<dbReference type="GO" id="GO:0005524">
    <property type="term" value="F:ATP binding"/>
    <property type="evidence" value="ECO:0000318"/>
    <property type="project" value="GO_Central"/>
</dbReference>
<dbReference type="STRING" id="6669.E9GVN0"/>
<keyword evidence="1" id="KW-0963">Cytoplasm</keyword>
<dbReference type="PRINTS" id="PR00906">
    <property type="entry name" value="SECA"/>
</dbReference>
<dbReference type="PROSITE" id="PS51194">
    <property type="entry name" value="HELICASE_CTER"/>
    <property type="match status" value="1"/>
</dbReference>
<dbReference type="KEGG" id="dpx:DAPPUDRAFT_55061"/>
<dbReference type="InterPro" id="IPR014018">
    <property type="entry name" value="SecA_motor_DEAD"/>
</dbReference>
<feature type="domain" description="Helicase C-terminal" evidence="4">
    <location>
        <begin position="332"/>
        <end position="468"/>
    </location>
</feature>
<feature type="non-terminal residue" evidence="6">
    <location>
        <position position="468"/>
    </location>
</feature>
<dbReference type="InterPro" id="IPR036670">
    <property type="entry name" value="SecA_X-link_sf"/>
</dbReference>
<dbReference type="EMBL" id="GL732568">
    <property type="protein sequence ID" value="EFX76442.1"/>
    <property type="molecule type" value="Genomic_DNA"/>
</dbReference>
<dbReference type="OMA" id="ECKSIFI"/>
<dbReference type="Gene3D" id="3.90.1440.10">
    <property type="entry name" value="SecA, preprotein cross-linking domain"/>
    <property type="match status" value="1"/>
</dbReference>
<keyword evidence="3" id="KW-0811">Translocation</keyword>
<dbReference type="PROSITE" id="PS51196">
    <property type="entry name" value="SECA_MOTOR_DEAD"/>
    <property type="match status" value="1"/>
</dbReference>
<keyword evidence="2" id="KW-0813">Transport</keyword>
<dbReference type="GO" id="GO:0006886">
    <property type="term" value="P:intracellular protein transport"/>
    <property type="evidence" value="ECO:0007669"/>
    <property type="project" value="InterPro"/>
</dbReference>
<evidence type="ECO:0000256" key="1">
    <source>
        <dbReference type="ARBA" id="ARBA00022490"/>
    </source>
</evidence>
<sequence length="468" mass="52756">MSTSTLAQVSTGEGKSLIVAGVAIAHALSGKKIDVIISNDVLALRDSNMSVADGGLRNIYEYFKVKVANNCSHTEDDRVKAYDSAVVYGELANFQRDYLLDSFYGCNIRGDRTFDLVIIDEVDCLLLDRGNNTLYLSHDIPGRLLVDKPECIAGIKINYIENPDLNLKLIFYFRNVIERKRQIRIPSHLLSFVDRHLDTWLENALFAMYLKPEVDYVVDQDRTDKSTDLNPQVIVIDPHTGTDQTSSQWDGALHQFLQLKEGCKLTLQSLKAVFISNTTYIKRYKMLLGTSGTLGSESEQQFLKKKYECKSIFIPTAFPKCFTIKTAKVLKTKQSWLEAIKEEVRLTVFPPKEKRSAVIFCRSIKDVNIVHQYLATSFPKVGETRQIHRYIRDFEKFAFESKTLDVGHIIVATNLAGRGTDIKISKELNENGGLHVCLAYLPENERIEEQAMGRAGRNGAPGSGIIIL</sequence>
<dbReference type="HOGENOM" id="CLU_034408_0_0_1"/>
<dbReference type="FunFam" id="3.90.1440.10:FF:000007">
    <property type="entry name" value="Uncharacterized protein"/>
    <property type="match status" value="1"/>
</dbReference>
<evidence type="ECO:0000313" key="6">
    <source>
        <dbReference type="EMBL" id="EFX76442.1"/>
    </source>
</evidence>
<organism evidence="6 7">
    <name type="scientific">Daphnia pulex</name>
    <name type="common">Water flea</name>
    <dbReference type="NCBI Taxonomy" id="6669"/>
    <lineage>
        <taxon>Eukaryota</taxon>
        <taxon>Metazoa</taxon>
        <taxon>Ecdysozoa</taxon>
        <taxon>Arthropoda</taxon>
        <taxon>Crustacea</taxon>
        <taxon>Branchiopoda</taxon>
        <taxon>Diplostraca</taxon>
        <taxon>Cladocera</taxon>
        <taxon>Anomopoda</taxon>
        <taxon>Daphniidae</taxon>
        <taxon>Daphnia</taxon>
    </lineage>
</organism>
<proteinExistence type="predicted"/>
<dbReference type="eggNOG" id="ENOG502QS7I">
    <property type="taxonomic scope" value="Eukaryota"/>
</dbReference>
<accession>E9GVN0</accession>
<dbReference type="SUPFAM" id="SSF52540">
    <property type="entry name" value="P-loop containing nucleoside triphosphate hydrolases"/>
    <property type="match status" value="1"/>
</dbReference>
<dbReference type="Gene3D" id="3.40.50.300">
    <property type="entry name" value="P-loop containing nucleotide triphosphate hydrolases"/>
    <property type="match status" value="2"/>
</dbReference>
<dbReference type="SUPFAM" id="SSF81767">
    <property type="entry name" value="Pre-protein crosslinking domain of SecA"/>
    <property type="match status" value="1"/>
</dbReference>
<evidence type="ECO:0000259" key="4">
    <source>
        <dbReference type="PROSITE" id="PS51194"/>
    </source>
</evidence>
<dbReference type="PANTHER" id="PTHR30612">
    <property type="entry name" value="SECA INNER MEMBRANE COMPONENT OF SEC PROTEIN SECRETION SYSTEM"/>
    <property type="match status" value="1"/>
</dbReference>
<feature type="domain" description="SecA family profile" evidence="5">
    <location>
        <begin position="1"/>
        <end position="468"/>
    </location>
</feature>
<dbReference type="PANTHER" id="PTHR30612:SF0">
    <property type="entry name" value="CHLOROPLAST PROTEIN-TRANSPORTING ATPASE"/>
    <property type="match status" value="1"/>
</dbReference>
<dbReference type="Pfam" id="PF07517">
    <property type="entry name" value="SecA_DEAD"/>
    <property type="match status" value="1"/>
</dbReference>
<dbReference type="GO" id="GO:0016020">
    <property type="term" value="C:membrane"/>
    <property type="evidence" value="ECO:0007669"/>
    <property type="project" value="InterPro"/>
</dbReference>
<dbReference type="Pfam" id="PF00271">
    <property type="entry name" value="Helicase_C"/>
    <property type="match status" value="1"/>
</dbReference>